<evidence type="ECO:0000259" key="1">
    <source>
        <dbReference type="Pfam" id="PF07859"/>
    </source>
</evidence>
<dbReference type="SUPFAM" id="SSF53474">
    <property type="entry name" value="alpha/beta-Hydrolases"/>
    <property type="match status" value="1"/>
</dbReference>
<gene>
    <name evidence="2" type="ORF">N7498_007188</name>
</gene>
<dbReference type="OrthoDB" id="19653at2759"/>
<dbReference type="RefSeq" id="XP_058306499.1">
    <property type="nucleotide sequence ID" value="XM_058454250.1"/>
</dbReference>
<reference evidence="2" key="2">
    <citation type="journal article" date="2023" name="IMA Fungus">
        <title>Comparative genomic study of the Penicillium genus elucidates a diverse pangenome and 15 lateral gene transfer events.</title>
        <authorList>
            <person name="Petersen C."/>
            <person name="Sorensen T."/>
            <person name="Nielsen M.R."/>
            <person name="Sondergaard T.E."/>
            <person name="Sorensen J.L."/>
            <person name="Fitzpatrick D.A."/>
            <person name="Frisvad J.C."/>
            <person name="Nielsen K.L."/>
        </authorList>
    </citation>
    <scope>NUCLEOTIDE SEQUENCE</scope>
    <source>
        <strain evidence="2">IBT 15544</strain>
    </source>
</reference>
<sequence>MAIPSDPKLDGFDVLQTNFKHVGDHPIRADILVPQKPHAGKRPVILHFHGGGLVFGDSLFMDFWPHWLSDLALAHNAIIISPNYRLMPEGTSAQIYSDIEDFWTWVHSPALAGLLASHSTSTELDLDRILTAGESAGGLISIYLALAHPKEIRSATASYPPVDIGSDDYRLPRARPCFGHHVPESAFHDEESAAEIGTARSSIAAPSRLTYMLAALEHGKLAEVYERGSEGVPREVLYPMLKLEQPDVGIPVGGIAVIQGRQDSVVPMGGAERFVERAKQVTKGLPGNEGVVFTVRDGEHGFDGSARYSEEWLRDTLKVAVDTWVK</sequence>
<evidence type="ECO:0000313" key="3">
    <source>
        <dbReference type="Proteomes" id="UP001150904"/>
    </source>
</evidence>
<dbReference type="Proteomes" id="UP001150904">
    <property type="component" value="Unassembled WGS sequence"/>
</dbReference>
<accession>A0A9W9MCI4</accession>
<dbReference type="Gene3D" id="3.40.50.1820">
    <property type="entry name" value="alpha/beta hydrolase"/>
    <property type="match status" value="1"/>
</dbReference>
<dbReference type="EMBL" id="JAPQKR010000014">
    <property type="protein sequence ID" value="KAJ5198071.1"/>
    <property type="molecule type" value="Genomic_DNA"/>
</dbReference>
<evidence type="ECO:0000313" key="2">
    <source>
        <dbReference type="EMBL" id="KAJ5198071.1"/>
    </source>
</evidence>
<name>A0A9W9MCI4_9EURO</name>
<protein>
    <recommendedName>
        <fullName evidence="1">Alpha/beta hydrolase fold-3 domain-containing protein</fullName>
    </recommendedName>
</protein>
<feature type="domain" description="Alpha/beta hydrolase fold-3" evidence="1">
    <location>
        <begin position="45"/>
        <end position="164"/>
    </location>
</feature>
<comment type="caution">
    <text evidence="2">The sequence shown here is derived from an EMBL/GenBank/DDBJ whole genome shotgun (WGS) entry which is preliminary data.</text>
</comment>
<dbReference type="InterPro" id="IPR013094">
    <property type="entry name" value="AB_hydrolase_3"/>
</dbReference>
<reference evidence="2" key="1">
    <citation type="submission" date="2022-12" db="EMBL/GenBank/DDBJ databases">
        <authorList>
            <person name="Petersen C."/>
        </authorList>
    </citation>
    <scope>NUCLEOTIDE SEQUENCE</scope>
    <source>
        <strain evidence="2">IBT 15544</strain>
    </source>
</reference>
<proteinExistence type="predicted"/>
<dbReference type="GeneID" id="83181551"/>
<dbReference type="PANTHER" id="PTHR23024">
    <property type="entry name" value="ARYLACETAMIDE DEACETYLASE"/>
    <property type="match status" value="1"/>
</dbReference>
<dbReference type="InterPro" id="IPR029058">
    <property type="entry name" value="AB_hydrolase_fold"/>
</dbReference>
<dbReference type="GO" id="GO:0017000">
    <property type="term" value="P:antibiotic biosynthetic process"/>
    <property type="evidence" value="ECO:0007669"/>
    <property type="project" value="UniProtKB-ARBA"/>
</dbReference>
<keyword evidence="3" id="KW-1185">Reference proteome</keyword>
<dbReference type="PANTHER" id="PTHR23024:SF339">
    <property type="entry name" value="ALPHA_BETA HYDROLASE FOLD-3 DOMAIN-CONTAINING PROTEIN"/>
    <property type="match status" value="1"/>
</dbReference>
<dbReference type="AlphaFoldDB" id="A0A9W9MCI4"/>
<dbReference type="GO" id="GO:0016787">
    <property type="term" value="F:hydrolase activity"/>
    <property type="evidence" value="ECO:0007669"/>
    <property type="project" value="InterPro"/>
</dbReference>
<dbReference type="GO" id="GO:0072330">
    <property type="term" value="P:monocarboxylic acid biosynthetic process"/>
    <property type="evidence" value="ECO:0007669"/>
    <property type="project" value="UniProtKB-ARBA"/>
</dbReference>
<dbReference type="Pfam" id="PF07859">
    <property type="entry name" value="Abhydrolase_3"/>
    <property type="match status" value="1"/>
</dbReference>
<dbReference type="InterPro" id="IPR050466">
    <property type="entry name" value="Carboxylest/Gibb_receptor"/>
</dbReference>
<organism evidence="2 3">
    <name type="scientific">Penicillium cinerascens</name>
    <dbReference type="NCBI Taxonomy" id="70096"/>
    <lineage>
        <taxon>Eukaryota</taxon>
        <taxon>Fungi</taxon>
        <taxon>Dikarya</taxon>
        <taxon>Ascomycota</taxon>
        <taxon>Pezizomycotina</taxon>
        <taxon>Eurotiomycetes</taxon>
        <taxon>Eurotiomycetidae</taxon>
        <taxon>Eurotiales</taxon>
        <taxon>Aspergillaceae</taxon>
        <taxon>Penicillium</taxon>
    </lineage>
</organism>